<keyword evidence="1" id="KW-0472">Membrane</keyword>
<reference evidence="2" key="1">
    <citation type="submission" date="2016-10" db="EMBL/GenBank/DDBJ databases">
        <title>Sequence of Gallionella enrichment culture.</title>
        <authorList>
            <person name="Poehlein A."/>
            <person name="Muehling M."/>
            <person name="Daniel R."/>
        </authorList>
    </citation>
    <scope>NUCLEOTIDE SEQUENCE</scope>
</reference>
<protein>
    <submittedName>
        <fullName evidence="2">Uncharacterized protein</fullName>
    </submittedName>
</protein>
<name>A0A1J5R6Q0_9ZZZZ</name>
<sequence>MSKTKITVATIGHMPAEFNRQKIKKWKSSVFEVLDEIESYSLSKDSDGMEWEFTDESLETVLPNTFSGEFLIAIVNVPIELNWYSRRLSANRVVFTFHEIKEILRYSNIPLENIIFRLLYAYTLLYKRSGNCIPESTEHTNFTHDETRGCLFDMNGIKTDIVYSCHNPIICSDCLERLRQEQISDETIAKCKKEIRGIQKKLFYRITDFIKQHPLWSLAISGVTAIVLGVIGSVLGSYVYEAIK</sequence>
<comment type="caution">
    <text evidence="2">The sequence shown here is derived from an EMBL/GenBank/DDBJ whole genome shotgun (WGS) entry which is preliminary data.</text>
</comment>
<dbReference type="AlphaFoldDB" id="A0A1J5R6Q0"/>
<dbReference type="EMBL" id="MLJW01000668">
    <property type="protein sequence ID" value="OIQ83829.1"/>
    <property type="molecule type" value="Genomic_DNA"/>
</dbReference>
<accession>A0A1J5R6Q0</accession>
<keyword evidence="1" id="KW-1133">Transmembrane helix</keyword>
<keyword evidence="1" id="KW-0812">Transmembrane</keyword>
<evidence type="ECO:0000313" key="2">
    <source>
        <dbReference type="EMBL" id="OIQ83829.1"/>
    </source>
</evidence>
<evidence type="ECO:0000256" key="1">
    <source>
        <dbReference type="SAM" id="Phobius"/>
    </source>
</evidence>
<feature type="transmembrane region" description="Helical" evidence="1">
    <location>
        <begin position="215"/>
        <end position="240"/>
    </location>
</feature>
<gene>
    <name evidence="2" type="ORF">GALL_343480</name>
</gene>
<organism evidence="2">
    <name type="scientific">mine drainage metagenome</name>
    <dbReference type="NCBI Taxonomy" id="410659"/>
    <lineage>
        <taxon>unclassified sequences</taxon>
        <taxon>metagenomes</taxon>
        <taxon>ecological metagenomes</taxon>
    </lineage>
</organism>
<proteinExistence type="predicted"/>